<dbReference type="EMBL" id="PNCK01000098">
    <property type="protein sequence ID" value="TMP39767.1"/>
    <property type="molecule type" value="Genomic_DNA"/>
</dbReference>
<keyword evidence="3" id="KW-0597">Phosphoprotein</keyword>
<dbReference type="InterPro" id="IPR003661">
    <property type="entry name" value="HisK_dim/P_dom"/>
</dbReference>
<proteinExistence type="predicted"/>
<dbReference type="InterPro" id="IPR036890">
    <property type="entry name" value="HATPase_C_sf"/>
</dbReference>
<dbReference type="InterPro" id="IPR036097">
    <property type="entry name" value="HisK_dim/P_sf"/>
</dbReference>
<evidence type="ECO:0000313" key="6">
    <source>
        <dbReference type="EMBL" id="TMP39767.1"/>
    </source>
</evidence>
<dbReference type="EMBL" id="PNCL01000006">
    <property type="protein sequence ID" value="TMP62651.1"/>
    <property type="molecule type" value="Genomic_DNA"/>
</dbReference>
<dbReference type="OrthoDB" id="1931120at2"/>
<evidence type="ECO:0000313" key="7">
    <source>
        <dbReference type="EMBL" id="TMP62651.1"/>
    </source>
</evidence>
<dbReference type="PANTHER" id="PTHR43065">
    <property type="entry name" value="SENSOR HISTIDINE KINASE"/>
    <property type="match status" value="1"/>
</dbReference>
<reference evidence="9" key="2">
    <citation type="submission" date="2019-06" db="EMBL/GenBank/DDBJ databases">
        <title>Co-occurence of chitin degradation, pigmentation and bioactivity in marine Pseudoalteromonas.</title>
        <authorList>
            <person name="Sonnenschein E.C."/>
            <person name="Bech P.K."/>
        </authorList>
    </citation>
    <scope>NUCLEOTIDE SEQUENCE [LARGE SCALE GENOMIC DNA]</scope>
    <source>
        <strain evidence="9">S2231</strain>
        <strain evidence="6">S2233</strain>
    </source>
</reference>
<dbReference type="CDD" id="cd00082">
    <property type="entry name" value="HisKA"/>
    <property type="match status" value="1"/>
</dbReference>
<dbReference type="Gene3D" id="3.30.565.10">
    <property type="entry name" value="Histidine kinase-like ATPase, C-terminal domain"/>
    <property type="match status" value="1"/>
</dbReference>
<dbReference type="AlphaFoldDB" id="A0A5S3XUX3"/>
<keyword evidence="7" id="KW-0418">Kinase</keyword>
<evidence type="ECO:0000313" key="9">
    <source>
        <dbReference type="Proteomes" id="UP000307706"/>
    </source>
</evidence>
<evidence type="ECO:0000313" key="8">
    <source>
        <dbReference type="Proteomes" id="UP000305730"/>
    </source>
</evidence>
<reference evidence="7" key="3">
    <citation type="submission" date="2019-09" db="EMBL/GenBank/DDBJ databases">
        <title>Co-occurence of chitin degradation, pigmentation and bioactivity in marine Pseudoalteromonas.</title>
        <authorList>
            <person name="Sonnenschein E.C."/>
            <person name="Bech P.K."/>
        </authorList>
    </citation>
    <scope>NUCLEOTIDE SEQUENCE</scope>
    <source>
        <strain evidence="7">S2231</strain>
        <strain evidence="8">S2233</strain>
    </source>
</reference>
<sequence length="431" mass="49618">MVLKIMANFEQRQARYIGLLSLGILILLMISLWQLGLSPVWLVVSCLLFAIVLLLGYRRQKIQLMQVLARANWQLEAIFAEDFNQQIKAQYESGEVALFEQQLIALSEHLHRHKSRYNSQIFIIYQLIDKLDMPVMVFDQDHSLSYSNNAFEHLYHQPWQTMKGASLDTLQLTCKNDLWQFTNRNLARHWQLHSSEFKEREGQYVLLIASNIRQRLRENELQAWQQLIRVISHEINNSLTPVSSLAQSLSGKMTVHRDTQALHVIKQRCEHLQSFVGRYAKASEDLEVSPSVIALQPVFDHVVQLFPEQRFKLDCRAPRCMADQQLLQQVLINVCKNAIESQQQPHTDIVLSSAYSQEKVVISIRDYGAGFANLDNVFTPFYTTKHTGQGIGLTLSRNIIEQHNGELLLENTVQGARVTIILPIPVDNNSH</sequence>
<keyword evidence="4" id="KW-1133">Transmembrane helix</keyword>
<dbReference type="SMART" id="SM00387">
    <property type="entry name" value="HATPase_c"/>
    <property type="match status" value="1"/>
</dbReference>
<dbReference type="InterPro" id="IPR005467">
    <property type="entry name" value="His_kinase_dom"/>
</dbReference>
<evidence type="ECO:0000256" key="3">
    <source>
        <dbReference type="ARBA" id="ARBA00022553"/>
    </source>
</evidence>
<dbReference type="SUPFAM" id="SSF55874">
    <property type="entry name" value="ATPase domain of HSP90 chaperone/DNA topoisomerase II/histidine kinase"/>
    <property type="match status" value="1"/>
</dbReference>
<organism evidence="7 9">
    <name type="scientific">Pseudoalteromonas citrea</name>
    <dbReference type="NCBI Taxonomy" id="43655"/>
    <lineage>
        <taxon>Bacteria</taxon>
        <taxon>Pseudomonadati</taxon>
        <taxon>Pseudomonadota</taxon>
        <taxon>Gammaproteobacteria</taxon>
        <taxon>Alteromonadales</taxon>
        <taxon>Pseudoalteromonadaceae</taxon>
        <taxon>Pseudoalteromonas</taxon>
    </lineage>
</organism>
<dbReference type="PRINTS" id="PR00344">
    <property type="entry name" value="BCTRLSENSOR"/>
</dbReference>
<reference evidence="8 9" key="1">
    <citation type="submission" date="2017-12" db="EMBL/GenBank/DDBJ databases">
        <authorList>
            <person name="Paulsen S."/>
            <person name="Gram L.K."/>
        </authorList>
    </citation>
    <scope>NUCLEOTIDE SEQUENCE [LARGE SCALE GENOMIC DNA]</scope>
    <source>
        <strain evidence="7 9">S2231</strain>
        <strain evidence="6 8">S2233</strain>
    </source>
</reference>
<comment type="caution">
    <text evidence="7">The sequence shown here is derived from an EMBL/GenBank/DDBJ whole genome shotgun (WGS) entry which is preliminary data.</text>
</comment>
<dbReference type="InterPro" id="IPR004358">
    <property type="entry name" value="Sig_transdc_His_kin-like_C"/>
</dbReference>
<dbReference type="EC" id="2.7.13.3" evidence="2"/>
<evidence type="ECO:0000259" key="5">
    <source>
        <dbReference type="PROSITE" id="PS50109"/>
    </source>
</evidence>
<dbReference type="SUPFAM" id="SSF47384">
    <property type="entry name" value="Homodimeric domain of signal transducing histidine kinase"/>
    <property type="match status" value="1"/>
</dbReference>
<dbReference type="Proteomes" id="UP000307706">
    <property type="component" value="Unassembled WGS sequence"/>
</dbReference>
<dbReference type="PROSITE" id="PS50109">
    <property type="entry name" value="HIS_KIN"/>
    <property type="match status" value="1"/>
</dbReference>
<gene>
    <name evidence="7" type="ORF">CWB96_01010</name>
    <name evidence="6" type="ORF">CWB97_20585</name>
</gene>
<dbReference type="Gene3D" id="1.10.287.130">
    <property type="match status" value="1"/>
</dbReference>
<keyword evidence="4" id="KW-0812">Transmembrane</keyword>
<name>A0A5S3XUX3_9GAMM</name>
<keyword evidence="8" id="KW-1185">Reference proteome</keyword>
<keyword evidence="7" id="KW-0808">Transferase</keyword>
<accession>A0A5S3XUX3</accession>
<feature type="domain" description="Histidine kinase" evidence="5">
    <location>
        <begin position="230"/>
        <end position="426"/>
    </location>
</feature>
<evidence type="ECO:0000256" key="4">
    <source>
        <dbReference type="SAM" id="Phobius"/>
    </source>
</evidence>
<feature type="transmembrane region" description="Helical" evidence="4">
    <location>
        <begin position="39"/>
        <end position="57"/>
    </location>
</feature>
<dbReference type="PANTHER" id="PTHR43065:SF51">
    <property type="entry name" value="HISTIDINE KINASE"/>
    <property type="match status" value="1"/>
</dbReference>
<dbReference type="InterPro" id="IPR003594">
    <property type="entry name" value="HATPase_dom"/>
</dbReference>
<evidence type="ECO:0000256" key="1">
    <source>
        <dbReference type="ARBA" id="ARBA00000085"/>
    </source>
</evidence>
<dbReference type="GO" id="GO:0000155">
    <property type="term" value="F:phosphorelay sensor kinase activity"/>
    <property type="evidence" value="ECO:0007669"/>
    <property type="project" value="InterPro"/>
</dbReference>
<feature type="transmembrane region" description="Helical" evidence="4">
    <location>
        <begin position="16"/>
        <end position="33"/>
    </location>
</feature>
<dbReference type="Pfam" id="PF02518">
    <property type="entry name" value="HATPase_c"/>
    <property type="match status" value="1"/>
</dbReference>
<comment type="catalytic activity">
    <reaction evidence="1">
        <text>ATP + protein L-histidine = ADP + protein N-phospho-L-histidine.</text>
        <dbReference type="EC" id="2.7.13.3"/>
    </reaction>
</comment>
<keyword evidence="4" id="KW-0472">Membrane</keyword>
<dbReference type="Proteomes" id="UP000305730">
    <property type="component" value="Unassembled WGS sequence"/>
</dbReference>
<evidence type="ECO:0000256" key="2">
    <source>
        <dbReference type="ARBA" id="ARBA00012438"/>
    </source>
</evidence>
<protein>
    <recommendedName>
        <fullName evidence="2">histidine kinase</fullName>
        <ecNumber evidence="2">2.7.13.3</ecNumber>
    </recommendedName>
</protein>